<sequence length="194" mass="20932">MKIAFSITACAAAALAAPPSEPQTKPQVEPRLEPAPPDLSSLAPGRSRRFYVNREPNIYCPPDVSGLNCDNFNGSDTKLIINNSTATMSLDVTVPGGQQVYVAPDGSLSFTQAHSASMPPGSIVTGFSRARSESFGAPINLYFNNQFWYLCPVTEGPPRERTYQIFTIAGGLEGCYGTQIRTYTPGAGNIWQYN</sequence>
<reference evidence="1" key="1">
    <citation type="submission" date="2022-10" db="EMBL/GenBank/DDBJ databases">
        <title>Genome Sequence of Xylaria curta.</title>
        <authorList>
            <person name="Buettner E."/>
        </authorList>
    </citation>
    <scope>NUCLEOTIDE SEQUENCE</scope>
    <source>
        <strain evidence="1">Babe10</strain>
    </source>
</reference>
<dbReference type="Proteomes" id="UP001143856">
    <property type="component" value="Unassembled WGS sequence"/>
</dbReference>
<protein>
    <submittedName>
        <fullName evidence="1">Uncharacterized protein</fullName>
    </submittedName>
</protein>
<keyword evidence="2" id="KW-1185">Reference proteome</keyword>
<comment type="caution">
    <text evidence="1">The sequence shown here is derived from an EMBL/GenBank/DDBJ whole genome shotgun (WGS) entry which is preliminary data.</text>
</comment>
<organism evidence="1 2">
    <name type="scientific">Xylaria curta</name>
    <dbReference type="NCBI Taxonomy" id="42375"/>
    <lineage>
        <taxon>Eukaryota</taxon>
        <taxon>Fungi</taxon>
        <taxon>Dikarya</taxon>
        <taxon>Ascomycota</taxon>
        <taxon>Pezizomycotina</taxon>
        <taxon>Sordariomycetes</taxon>
        <taxon>Xylariomycetidae</taxon>
        <taxon>Xylariales</taxon>
        <taxon>Xylariaceae</taxon>
        <taxon>Xylaria</taxon>
    </lineage>
</organism>
<gene>
    <name evidence="1" type="ORF">NUW58_g5131</name>
</gene>
<name>A0ACC1P4D5_9PEZI</name>
<proteinExistence type="predicted"/>
<accession>A0ACC1P4D5</accession>
<dbReference type="EMBL" id="JAPDGR010000979">
    <property type="protein sequence ID" value="KAJ2986221.1"/>
    <property type="molecule type" value="Genomic_DNA"/>
</dbReference>
<evidence type="ECO:0000313" key="1">
    <source>
        <dbReference type="EMBL" id="KAJ2986221.1"/>
    </source>
</evidence>
<evidence type="ECO:0000313" key="2">
    <source>
        <dbReference type="Proteomes" id="UP001143856"/>
    </source>
</evidence>